<dbReference type="GO" id="GO:0004386">
    <property type="term" value="F:helicase activity"/>
    <property type="evidence" value="ECO:0007669"/>
    <property type="project" value="UniProtKB-KW"/>
</dbReference>
<dbReference type="Proteomes" id="UP000219439">
    <property type="component" value="Unassembled WGS sequence"/>
</dbReference>
<dbReference type="InterPro" id="IPR049614">
    <property type="entry name" value="HrpB_DEXH"/>
</dbReference>
<keyword evidence="4" id="KW-0067">ATP-binding</keyword>
<dbReference type="GO" id="GO:0003676">
    <property type="term" value="F:nucleic acid binding"/>
    <property type="evidence" value="ECO:0007669"/>
    <property type="project" value="InterPro"/>
</dbReference>
<dbReference type="InterPro" id="IPR056329">
    <property type="entry name" value="CON_HrpB"/>
</dbReference>
<name>A0A285PG64_9HYPH</name>
<gene>
    <name evidence="7" type="ORF">SAMN06265368_3799</name>
</gene>
<dbReference type="FunFam" id="3.40.50.300:FF:002125">
    <property type="entry name" value="ATP-dependent helicase HrpB"/>
    <property type="match status" value="1"/>
</dbReference>
<dbReference type="InterPro" id="IPR027417">
    <property type="entry name" value="P-loop_NTPase"/>
</dbReference>
<dbReference type="PANTHER" id="PTHR43519">
    <property type="entry name" value="ATP-DEPENDENT RNA HELICASE HRPB"/>
    <property type="match status" value="1"/>
</dbReference>
<dbReference type="SMART" id="SM00490">
    <property type="entry name" value="HELICc"/>
    <property type="match status" value="1"/>
</dbReference>
<dbReference type="Pfam" id="PF04408">
    <property type="entry name" value="WHD_HA2"/>
    <property type="match status" value="1"/>
</dbReference>
<keyword evidence="3 7" id="KW-0347">Helicase</keyword>
<evidence type="ECO:0000259" key="6">
    <source>
        <dbReference type="PROSITE" id="PS51194"/>
    </source>
</evidence>
<dbReference type="InterPro" id="IPR011545">
    <property type="entry name" value="DEAD/DEAH_box_helicase_dom"/>
</dbReference>
<dbReference type="SMART" id="SM00847">
    <property type="entry name" value="HA2"/>
    <property type="match status" value="1"/>
</dbReference>
<organism evidence="7 8">
    <name type="scientific">Cohaesibacter gelatinilyticus</name>
    <dbReference type="NCBI Taxonomy" id="372072"/>
    <lineage>
        <taxon>Bacteria</taxon>
        <taxon>Pseudomonadati</taxon>
        <taxon>Pseudomonadota</taxon>
        <taxon>Alphaproteobacteria</taxon>
        <taxon>Hyphomicrobiales</taxon>
        <taxon>Cohaesibacteraceae</taxon>
    </lineage>
</organism>
<dbReference type="PROSITE" id="PS51192">
    <property type="entry name" value="HELICASE_ATP_BIND_1"/>
    <property type="match status" value="1"/>
</dbReference>
<dbReference type="InterPro" id="IPR014001">
    <property type="entry name" value="Helicase_ATP-bd"/>
</dbReference>
<dbReference type="Pfam" id="PF00271">
    <property type="entry name" value="Helicase_C"/>
    <property type="match status" value="1"/>
</dbReference>
<dbReference type="SUPFAM" id="SSF52540">
    <property type="entry name" value="P-loop containing nucleoside triphosphate hydrolases"/>
    <property type="match status" value="2"/>
</dbReference>
<dbReference type="CDD" id="cd18791">
    <property type="entry name" value="SF2_C_RHA"/>
    <property type="match status" value="1"/>
</dbReference>
<protein>
    <submittedName>
        <fullName evidence="7">ATP-dependent helicase HrpB</fullName>
    </submittedName>
</protein>
<dbReference type="InterPro" id="IPR001650">
    <property type="entry name" value="Helicase_C-like"/>
</dbReference>
<dbReference type="Pfam" id="PF24473">
    <property type="entry name" value="CON_HrpB"/>
    <property type="match status" value="1"/>
</dbReference>
<dbReference type="Pfam" id="PF08482">
    <property type="entry name" value="HrpB_C"/>
    <property type="match status" value="1"/>
</dbReference>
<evidence type="ECO:0000256" key="1">
    <source>
        <dbReference type="ARBA" id="ARBA00022741"/>
    </source>
</evidence>
<evidence type="ECO:0000256" key="3">
    <source>
        <dbReference type="ARBA" id="ARBA00022806"/>
    </source>
</evidence>
<dbReference type="Gene3D" id="1.20.120.1080">
    <property type="match status" value="1"/>
</dbReference>
<dbReference type="AlphaFoldDB" id="A0A285PG64"/>
<keyword evidence="8" id="KW-1185">Reference proteome</keyword>
<dbReference type="GO" id="GO:0005524">
    <property type="term" value="F:ATP binding"/>
    <property type="evidence" value="ECO:0007669"/>
    <property type="project" value="UniProtKB-KW"/>
</dbReference>
<proteinExistence type="predicted"/>
<evidence type="ECO:0000259" key="5">
    <source>
        <dbReference type="PROSITE" id="PS51192"/>
    </source>
</evidence>
<dbReference type="PROSITE" id="PS51194">
    <property type="entry name" value="HELICASE_CTER"/>
    <property type="match status" value="1"/>
</dbReference>
<dbReference type="SMART" id="SM00487">
    <property type="entry name" value="DEXDc"/>
    <property type="match status" value="1"/>
</dbReference>
<evidence type="ECO:0000256" key="2">
    <source>
        <dbReference type="ARBA" id="ARBA00022801"/>
    </source>
</evidence>
<dbReference type="InterPro" id="IPR048333">
    <property type="entry name" value="HA2_WH"/>
</dbReference>
<dbReference type="InterPro" id="IPR007502">
    <property type="entry name" value="Helicase-assoc_dom"/>
</dbReference>
<dbReference type="NCBIfam" id="TIGR01970">
    <property type="entry name" value="DEAH_box_HrpB"/>
    <property type="match status" value="1"/>
</dbReference>
<dbReference type="Gene3D" id="3.40.50.300">
    <property type="entry name" value="P-loop containing nucleotide triphosphate hydrolases"/>
    <property type="match status" value="2"/>
</dbReference>
<reference evidence="7 8" key="1">
    <citation type="submission" date="2017-09" db="EMBL/GenBank/DDBJ databases">
        <authorList>
            <person name="Ehlers B."/>
            <person name="Leendertz F.H."/>
        </authorList>
    </citation>
    <scope>NUCLEOTIDE SEQUENCE [LARGE SCALE GENOMIC DNA]</scope>
    <source>
        <strain evidence="7 8">DSM 18289</strain>
    </source>
</reference>
<keyword evidence="2" id="KW-0378">Hydrolase</keyword>
<dbReference type="PIRSF" id="PIRSF005496">
    <property type="entry name" value="ATP_hel_hrpB"/>
    <property type="match status" value="1"/>
</dbReference>
<dbReference type="Pfam" id="PF00270">
    <property type="entry name" value="DEAD"/>
    <property type="match status" value="1"/>
</dbReference>
<evidence type="ECO:0000256" key="4">
    <source>
        <dbReference type="ARBA" id="ARBA00022840"/>
    </source>
</evidence>
<sequence length="819" mass="90551">MAEISLPQLPILEALPALKTSMLDGNKAVLIAPPGAGKTTCVPLALLNEPWRKEEDGKIIMLEPRRLAAKASARRMASMLGEKSGERVGYRVRMESRVSAKTRIEVVTEGVFARMIVEDPSLDGVAAILFDEFHERNLDGDKSLAFALDAQEALRDDLRILVMSATLDGGRVSSMLSDAPVIESMGRAFPVEARYRPRKPRDRLEDGVCTTILEAIAEEQGSVLVFLPGQAEIMRVNDRLSGKIPKECLLAPLFGAMEGREQDRAIQPAPSGQRKIVLATSIAETSLTIEGVRIIVDSGLVRRPHFEPGLGLSRLETVRVSRASAEQRQGRAGRTEPGICYRLWDKGQMAALPAFEPPEILQTDLSRLVLDLAVWGERDPENLRWLDLPPKAGWIEAVKLLQSLGALDEEGSLTDHGKQLARLPVPPRLGHMIVTATGEGYEYLACLIAALLSEGGRLRHNDLRRLLQDLQSNRLNNAKQIKSLAKRWMSGKPAGSVRIEEAGRILALAYPDRVAMRRGAKGGYLLASGRGGILQEDDPLNANQFLVVADLQGAASKARITLATPITRSEIEAELGHHFEEREQVEFDRQSNSVRARQQLCLGKVVLEEKKLKNPSPEALQTALIDAIRRKGTKALPFTKELERWRGRVLFASTREEGWPDFSDQALLDTLEDWLQPFLAGKMAVDELTSGDLKVALQAQLPYEKLSGLDDLLPSHFVVPTGSKIPIDYAEQNGPVLAVRVQELFGLDQHPTILNGQIPLLLHLLSPAQRPIQVTRDLPGFWRGSWKEVKADMKGQYPKHVWPDDPLAAEATRRVKPRK</sequence>
<dbReference type="CDD" id="cd17990">
    <property type="entry name" value="DEXHc_HrpB"/>
    <property type="match status" value="1"/>
</dbReference>
<dbReference type="OrthoDB" id="9805617at2"/>
<feature type="domain" description="Helicase C-terminal" evidence="6">
    <location>
        <begin position="208"/>
        <end position="376"/>
    </location>
</feature>
<evidence type="ECO:0000313" key="7">
    <source>
        <dbReference type="EMBL" id="SNZ20689.1"/>
    </source>
</evidence>
<feature type="domain" description="Helicase ATP-binding" evidence="5">
    <location>
        <begin position="19"/>
        <end position="185"/>
    </location>
</feature>
<keyword evidence="1" id="KW-0547">Nucleotide-binding</keyword>
<dbReference type="InterPro" id="IPR010225">
    <property type="entry name" value="HrpB"/>
</dbReference>
<dbReference type="InterPro" id="IPR013689">
    <property type="entry name" value="RNA_helicase_ATP-dep_HrpB_C"/>
</dbReference>
<accession>A0A285PG64</accession>
<dbReference type="RefSeq" id="WP_097155050.1">
    <property type="nucleotide sequence ID" value="NZ_OBEL01000005.1"/>
</dbReference>
<dbReference type="PANTHER" id="PTHR43519:SF1">
    <property type="entry name" value="ATP-DEPENDENT RNA HELICASE HRPB"/>
    <property type="match status" value="1"/>
</dbReference>
<dbReference type="EMBL" id="OBEL01000005">
    <property type="protein sequence ID" value="SNZ20689.1"/>
    <property type="molecule type" value="Genomic_DNA"/>
</dbReference>
<dbReference type="GO" id="GO:0016787">
    <property type="term" value="F:hydrolase activity"/>
    <property type="evidence" value="ECO:0007669"/>
    <property type="project" value="UniProtKB-KW"/>
</dbReference>
<evidence type="ECO:0000313" key="8">
    <source>
        <dbReference type="Proteomes" id="UP000219439"/>
    </source>
</evidence>